<keyword evidence="1" id="KW-0175">Coiled coil</keyword>
<evidence type="ECO:0000313" key="3">
    <source>
        <dbReference type="EMBL" id="KKL07500.1"/>
    </source>
</evidence>
<keyword evidence="2" id="KW-0812">Transmembrane</keyword>
<feature type="non-terminal residue" evidence="3">
    <location>
        <position position="469"/>
    </location>
</feature>
<feature type="non-terminal residue" evidence="3">
    <location>
        <position position="1"/>
    </location>
</feature>
<keyword evidence="2" id="KW-1133">Transmembrane helix</keyword>
<protein>
    <submittedName>
        <fullName evidence="3">Uncharacterized protein</fullName>
    </submittedName>
</protein>
<gene>
    <name evidence="3" type="ORF">LCGC14_2585400</name>
</gene>
<feature type="transmembrane region" description="Helical" evidence="2">
    <location>
        <begin position="78"/>
        <end position="98"/>
    </location>
</feature>
<evidence type="ECO:0000256" key="2">
    <source>
        <dbReference type="SAM" id="Phobius"/>
    </source>
</evidence>
<dbReference type="AlphaFoldDB" id="A0A0F9ADL5"/>
<comment type="caution">
    <text evidence="3">The sequence shown here is derived from an EMBL/GenBank/DDBJ whole genome shotgun (WGS) entry which is preliminary data.</text>
</comment>
<reference evidence="3" key="1">
    <citation type="journal article" date="2015" name="Nature">
        <title>Complex archaea that bridge the gap between prokaryotes and eukaryotes.</title>
        <authorList>
            <person name="Spang A."/>
            <person name="Saw J.H."/>
            <person name="Jorgensen S.L."/>
            <person name="Zaremba-Niedzwiedzka K."/>
            <person name="Martijn J."/>
            <person name="Lind A.E."/>
            <person name="van Eijk R."/>
            <person name="Schleper C."/>
            <person name="Guy L."/>
            <person name="Ettema T.J."/>
        </authorList>
    </citation>
    <scope>NUCLEOTIDE SEQUENCE</scope>
</reference>
<sequence length="469" mass="50938">ILIETSQAVSNIDSLTDSIDKSTKSTQDQGKATDQTSDSMLDMADGVGIAGVSVGALRKAFQGVTTVMKVGVTSLKSFKVALAATGIGLFVIAIGALAQHFTDSEKGANKLNKILTKVGIVFGNVTDIVGNFGKLLFAALTGNFEEVKEAWAEIREGVTGFIEQTQIELEQGEAVANMEAELLIARREFIVEQQRAESIIADLRLKARMEEEFTSKQRLQFLRQARDIQDDVAKLETRIAKDELDIVRTRNSFSKSKTANLQEEAEAEANLFRIETQRLNKNRQVQRELIRVLAQMKRDQIELDADFRRGQIEMQDVVERGLDVRIRGAKEFHEMKLDFTKKEVASTKDAAQTEVDIQHAKRDAILGVASQTFNAIGGALREGSIAQKVAAIAQVIIDGVIAVIKMWAVLGPLAPFSIPIVGAAVGIAIKKITNVPVPPAPRFAVGGFIEGPNHAMGGVNINAEGGEGM</sequence>
<evidence type="ECO:0000256" key="1">
    <source>
        <dbReference type="SAM" id="Coils"/>
    </source>
</evidence>
<name>A0A0F9ADL5_9ZZZZ</name>
<proteinExistence type="predicted"/>
<feature type="coiled-coil region" evidence="1">
    <location>
        <begin position="225"/>
        <end position="282"/>
    </location>
</feature>
<dbReference type="EMBL" id="LAZR01043267">
    <property type="protein sequence ID" value="KKL07500.1"/>
    <property type="molecule type" value="Genomic_DNA"/>
</dbReference>
<organism evidence="3">
    <name type="scientific">marine sediment metagenome</name>
    <dbReference type="NCBI Taxonomy" id="412755"/>
    <lineage>
        <taxon>unclassified sequences</taxon>
        <taxon>metagenomes</taxon>
        <taxon>ecological metagenomes</taxon>
    </lineage>
</organism>
<accession>A0A0F9ADL5</accession>
<keyword evidence="2" id="KW-0472">Membrane</keyword>